<dbReference type="InterPro" id="IPR039391">
    <property type="entry name" value="Phytocyanin-like"/>
</dbReference>
<comment type="caution">
    <text evidence="4">The sequence shown here is derived from an EMBL/GenBank/DDBJ whole genome shotgun (WGS) entry which is preliminary data.</text>
</comment>
<dbReference type="Pfam" id="PF02298">
    <property type="entry name" value="Cu_bind_like"/>
    <property type="match status" value="1"/>
</dbReference>
<dbReference type="GO" id="GO:0005886">
    <property type="term" value="C:plasma membrane"/>
    <property type="evidence" value="ECO:0007669"/>
    <property type="project" value="TreeGrafter"/>
</dbReference>
<reference evidence="4" key="2">
    <citation type="submission" date="2021-02" db="EMBL/GenBank/DDBJ databases">
        <authorList>
            <person name="Kimball J.A."/>
            <person name="Haas M.W."/>
            <person name="Macchietto M."/>
            <person name="Kono T."/>
            <person name="Duquette J."/>
            <person name="Shao M."/>
        </authorList>
    </citation>
    <scope>NUCLEOTIDE SEQUENCE</scope>
    <source>
        <tissue evidence="4">Fresh leaf tissue</tissue>
    </source>
</reference>
<feature type="chain" id="PRO_5035249799" description="Phytocyanin domain-containing protein" evidence="2">
    <location>
        <begin position="32"/>
        <end position="215"/>
    </location>
</feature>
<organism evidence="4 5">
    <name type="scientific">Zizania palustris</name>
    <name type="common">Northern wild rice</name>
    <dbReference type="NCBI Taxonomy" id="103762"/>
    <lineage>
        <taxon>Eukaryota</taxon>
        <taxon>Viridiplantae</taxon>
        <taxon>Streptophyta</taxon>
        <taxon>Embryophyta</taxon>
        <taxon>Tracheophyta</taxon>
        <taxon>Spermatophyta</taxon>
        <taxon>Magnoliopsida</taxon>
        <taxon>Liliopsida</taxon>
        <taxon>Poales</taxon>
        <taxon>Poaceae</taxon>
        <taxon>BOP clade</taxon>
        <taxon>Oryzoideae</taxon>
        <taxon>Oryzeae</taxon>
        <taxon>Zizaniinae</taxon>
        <taxon>Zizania</taxon>
    </lineage>
</organism>
<evidence type="ECO:0000313" key="5">
    <source>
        <dbReference type="Proteomes" id="UP000729402"/>
    </source>
</evidence>
<sequence length="215" mass="22180">MGCSMAQRRGASSFFLVCVLVAALAAPRVCARAVVPTRMGKRYIVGGPDGWTTPPPGSKDMYAKWAAGIRFFVDDSIEFVYTNDSVIKVDKFGYYHCNVTAAPSGDGSALFLLNKPGLVYFSCADVKHCKLGQRLMINVEAAPSSAPSTAPAIPAPGSSIAITPATGAPSSSPGPAPEEASSTSAASPPSSSLAHGMLLAFSATAVAMMSSILRE</sequence>
<reference evidence="4" key="1">
    <citation type="journal article" date="2021" name="bioRxiv">
        <title>Whole Genome Assembly and Annotation of Northern Wild Rice, Zizania palustris L., Supports a Whole Genome Duplication in the Zizania Genus.</title>
        <authorList>
            <person name="Haas M."/>
            <person name="Kono T."/>
            <person name="Macchietto M."/>
            <person name="Millas R."/>
            <person name="McGilp L."/>
            <person name="Shao M."/>
            <person name="Duquette J."/>
            <person name="Hirsch C.N."/>
            <person name="Kimball J."/>
        </authorList>
    </citation>
    <scope>NUCLEOTIDE SEQUENCE</scope>
    <source>
        <tissue evidence="4">Fresh leaf tissue</tissue>
    </source>
</reference>
<gene>
    <name evidence="4" type="ORF">GUJ93_ZPchr0012g21630</name>
</gene>
<evidence type="ECO:0000313" key="4">
    <source>
        <dbReference type="EMBL" id="KAG8094498.1"/>
    </source>
</evidence>
<evidence type="ECO:0000256" key="2">
    <source>
        <dbReference type="SAM" id="SignalP"/>
    </source>
</evidence>
<dbReference type="Proteomes" id="UP000729402">
    <property type="component" value="Unassembled WGS sequence"/>
</dbReference>
<accession>A0A8J6BYL7</accession>
<name>A0A8J6BYL7_ZIZPA</name>
<dbReference type="PANTHER" id="PTHR33021:SF234">
    <property type="entry name" value="EARLY NODULIN-LIKE PROTEIN 7"/>
    <property type="match status" value="1"/>
</dbReference>
<dbReference type="OrthoDB" id="1933543at2759"/>
<dbReference type="EMBL" id="JAAALK010000080">
    <property type="protein sequence ID" value="KAG8094498.1"/>
    <property type="molecule type" value="Genomic_DNA"/>
</dbReference>
<keyword evidence="5" id="KW-1185">Reference proteome</keyword>
<keyword evidence="2" id="KW-0732">Signal</keyword>
<evidence type="ECO:0000256" key="1">
    <source>
        <dbReference type="SAM" id="MobiDB-lite"/>
    </source>
</evidence>
<feature type="signal peptide" evidence="2">
    <location>
        <begin position="1"/>
        <end position="31"/>
    </location>
</feature>
<proteinExistence type="predicted"/>
<dbReference type="PANTHER" id="PTHR33021">
    <property type="entry name" value="BLUE COPPER PROTEIN"/>
    <property type="match status" value="1"/>
</dbReference>
<evidence type="ECO:0000259" key="3">
    <source>
        <dbReference type="PROSITE" id="PS51485"/>
    </source>
</evidence>
<dbReference type="InterPro" id="IPR003245">
    <property type="entry name" value="Phytocyanin_dom"/>
</dbReference>
<dbReference type="AlphaFoldDB" id="A0A8J6BYL7"/>
<protein>
    <recommendedName>
        <fullName evidence="3">Phytocyanin domain-containing protein</fullName>
    </recommendedName>
</protein>
<feature type="region of interest" description="Disordered" evidence="1">
    <location>
        <begin position="164"/>
        <end position="189"/>
    </location>
</feature>
<feature type="domain" description="Phytocyanin" evidence="3">
    <location>
        <begin position="41"/>
        <end position="141"/>
    </location>
</feature>
<dbReference type="GO" id="GO:0009055">
    <property type="term" value="F:electron transfer activity"/>
    <property type="evidence" value="ECO:0007669"/>
    <property type="project" value="InterPro"/>
</dbReference>
<dbReference type="PROSITE" id="PS51485">
    <property type="entry name" value="PHYTOCYANIN"/>
    <property type="match status" value="1"/>
</dbReference>